<evidence type="ECO:0000313" key="6">
    <source>
        <dbReference type="EMBL" id="GAI95869.1"/>
    </source>
</evidence>
<dbReference type="InterPro" id="IPR029041">
    <property type="entry name" value="FAD-linked_oxidoreductase-like"/>
</dbReference>
<dbReference type="GO" id="GO:0004489">
    <property type="term" value="F:methylenetetrahydrofolate reductase [NAD(P)H] activity"/>
    <property type="evidence" value="ECO:0007669"/>
    <property type="project" value="InterPro"/>
</dbReference>
<gene>
    <name evidence="6" type="ORF">S12H4_40782</name>
</gene>
<evidence type="ECO:0000256" key="5">
    <source>
        <dbReference type="ARBA" id="ARBA00023002"/>
    </source>
</evidence>
<dbReference type="GO" id="GO:0006555">
    <property type="term" value="P:methionine metabolic process"/>
    <property type="evidence" value="ECO:0007669"/>
    <property type="project" value="InterPro"/>
</dbReference>
<dbReference type="Pfam" id="PF02219">
    <property type="entry name" value="MTHFR"/>
    <property type="match status" value="1"/>
</dbReference>
<dbReference type="InterPro" id="IPR003171">
    <property type="entry name" value="Mehydrof_redctse-like"/>
</dbReference>
<organism evidence="6">
    <name type="scientific">marine sediment metagenome</name>
    <dbReference type="NCBI Taxonomy" id="412755"/>
    <lineage>
        <taxon>unclassified sequences</taxon>
        <taxon>metagenomes</taxon>
        <taxon>ecological metagenomes</taxon>
    </lineage>
</organism>
<reference evidence="6" key="1">
    <citation type="journal article" date="2014" name="Front. Microbiol.">
        <title>High frequency of phylogenetically diverse reductive dehalogenase-homologous genes in deep subseafloor sedimentary metagenomes.</title>
        <authorList>
            <person name="Kawai M."/>
            <person name="Futagami T."/>
            <person name="Toyoda A."/>
            <person name="Takaki Y."/>
            <person name="Nishi S."/>
            <person name="Hori S."/>
            <person name="Arai W."/>
            <person name="Tsubouchi T."/>
            <person name="Morono Y."/>
            <person name="Uchiyama I."/>
            <person name="Ito T."/>
            <person name="Fujiyama A."/>
            <person name="Inagaki F."/>
            <person name="Takami H."/>
        </authorList>
    </citation>
    <scope>NUCLEOTIDE SEQUENCE</scope>
    <source>
        <strain evidence="6">Expedition CK06-06</strain>
    </source>
</reference>
<proteinExistence type="predicted"/>
<evidence type="ECO:0000256" key="2">
    <source>
        <dbReference type="ARBA" id="ARBA00004777"/>
    </source>
</evidence>
<sequence length="75" mass="8230">GVSIPDNIMKRMEKAGESGQEEGIKIALEIIDSIKQKQGVSGIHLMTLGFESIVQRIITEAGLVTEKNNPFFSKQ</sequence>
<evidence type="ECO:0000256" key="3">
    <source>
        <dbReference type="ARBA" id="ARBA00022630"/>
    </source>
</evidence>
<comment type="cofactor">
    <cofactor evidence="1">
        <name>FAD</name>
        <dbReference type="ChEBI" id="CHEBI:57692"/>
    </cofactor>
</comment>
<feature type="non-terminal residue" evidence="6">
    <location>
        <position position="1"/>
    </location>
</feature>
<evidence type="ECO:0000256" key="1">
    <source>
        <dbReference type="ARBA" id="ARBA00001974"/>
    </source>
</evidence>
<protein>
    <submittedName>
        <fullName evidence="6">Uncharacterized protein</fullName>
    </submittedName>
</protein>
<keyword evidence="3" id="KW-0285">Flavoprotein</keyword>
<comment type="caution">
    <text evidence="6">The sequence shown here is derived from an EMBL/GenBank/DDBJ whole genome shotgun (WGS) entry which is preliminary data.</text>
</comment>
<dbReference type="Gene3D" id="3.20.20.220">
    <property type="match status" value="1"/>
</dbReference>
<evidence type="ECO:0000256" key="4">
    <source>
        <dbReference type="ARBA" id="ARBA00022827"/>
    </source>
</evidence>
<keyword evidence="4" id="KW-0274">FAD</keyword>
<name>X1UU35_9ZZZZ</name>
<dbReference type="EMBL" id="BARW01024786">
    <property type="protein sequence ID" value="GAI95869.1"/>
    <property type="molecule type" value="Genomic_DNA"/>
</dbReference>
<keyword evidence="5" id="KW-0560">Oxidoreductase</keyword>
<comment type="pathway">
    <text evidence="2">One-carbon metabolism; tetrahydrofolate interconversion.</text>
</comment>
<dbReference type="AlphaFoldDB" id="X1UU35"/>
<dbReference type="GO" id="GO:0035999">
    <property type="term" value="P:tetrahydrofolate interconversion"/>
    <property type="evidence" value="ECO:0007669"/>
    <property type="project" value="UniProtKB-UniPathway"/>
</dbReference>
<dbReference type="UniPathway" id="UPA00193"/>
<accession>X1UU35</accession>
<dbReference type="SUPFAM" id="SSF51730">
    <property type="entry name" value="FAD-linked oxidoreductase"/>
    <property type="match status" value="1"/>
</dbReference>